<dbReference type="Gene3D" id="1.10.530.10">
    <property type="match status" value="1"/>
</dbReference>
<evidence type="ECO:0008006" key="4">
    <source>
        <dbReference type="Google" id="ProtNLM"/>
    </source>
</evidence>
<gene>
    <name evidence="2" type="ORF">A3G99_01810</name>
</gene>
<protein>
    <recommendedName>
        <fullName evidence="4">Transglycosylase SLT domain-containing protein</fullName>
    </recommendedName>
</protein>
<feature type="coiled-coil region" evidence="1">
    <location>
        <begin position="37"/>
        <end position="120"/>
    </location>
</feature>
<dbReference type="InterPro" id="IPR023346">
    <property type="entry name" value="Lysozyme-like_dom_sf"/>
</dbReference>
<comment type="caution">
    <text evidence="2">The sequence shown here is derived from an EMBL/GenBank/DDBJ whole genome shotgun (WGS) entry which is preliminary data.</text>
</comment>
<reference evidence="2 3" key="1">
    <citation type="journal article" date="2016" name="Nat. Commun.">
        <title>Thousands of microbial genomes shed light on interconnected biogeochemical processes in an aquifer system.</title>
        <authorList>
            <person name="Anantharaman K."/>
            <person name="Brown C.T."/>
            <person name="Hug L.A."/>
            <person name="Sharon I."/>
            <person name="Castelle C.J."/>
            <person name="Probst A.J."/>
            <person name="Thomas B.C."/>
            <person name="Singh A."/>
            <person name="Wilkins M.J."/>
            <person name="Karaoz U."/>
            <person name="Brodie E.L."/>
            <person name="Williams K.H."/>
            <person name="Hubbard S.S."/>
            <person name="Banfield J.F."/>
        </authorList>
    </citation>
    <scope>NUCLEOTIDE SEQUENCE [LARGE SCALE GENOMIC DNA]</scope>
</reference>
<dbReference type="Proteomes" id="UP000176558">
    <property type="component" value="Unassembled WGS sequence"/>
</dbReference>
<accession>A0A1G2UT27</accession>
<name>A0A1G2UT27_9BACT</name>
<evidence type="ECO:0000313" key="2">
    <source>
        <dbReference type="EMBL" id="OHB12535.1"/>
    </source>
</evidence>
<sequence length="454" mass="50374">MRKWLFLLFVIGFFTLNTATVLAISDVEQEAIWRAELAQTEKDIAEWQAILDSTKADTKSLQQEAAVLNAKIKQAQALIKQRNINIAQLGKDINIKIVRIGELEARIEKGHESLAQLIRKTNEINESSLVEVVLGNQNLSDFFEDVQSFNAIKRSLQDLFEEIRATKDLTQKEKEALDKAKTKEIDTKMAVEAGKKQVEKNEKEKQYLITVNKTKEKTYEEVLAERQKRAAQIRAALFNLRDSAAIPFGDAFRYAQVAAAKTGTRPAFLLAILTQESNLGKNVGSCILSSLDSGDGVGKNTGTVFEQVMKAPRDTVPFKDITSRLGFDWKTTPVSCPPSAKYYSGRGFGGGMGPSQFIPSTWELFKNKIGNMLGILADSADPWNPEHAFIATAIYIQDLGAVLGSYTAERNAACKYYSGSSCSSTRRPPNAFYGDSVMKIAQDIQTNMIDPLNF</sequence>
<dbReference type="Gene3D" id="6.10.250.3150">
    <property type="match status" value="1"/>
</dbReference>
<evidence type="ECO:0000313" key="3">
    <source>
        <dbReference type="Proteomes" id="UP000176558"/>
    </source>
</evidence>
<keyword evidence="1" id="KW-0175">Coiled coil</keyword>
<organism evidence="2 3">
    <name type="scientific">Candidatus Zambryskibacteria bacterium RIFCSPLOWO2_12_FULL_39_23</name>
    <dbReference type="NCBI Taxonomy" id="1802776"/>
    <lineage>
        <taxon>Bacteria</taxon>
        <taxon>Candidatus Zambryskiibacteriota</taxon>
    </lineage>
</organism>
<dbReference type="EMBL" id="MHWT01000014">
    <property type="protein sequence ID" value="OHB12535.1"/>
    <property type="molecule type" value="Genomic_DNA"/>
</dbReference>
<dbReference type="SUPFAM" id="SSF53955">
    <property type="entry name" value="Lysozyme-like"/>
    <property type="match status" value="1"/>
</dbReference>
<proteinExistence type="predicted"/>
<dbReference type="AlphaFoldDB" id="A0A1G2UT27"/>
<evidence type="ECO:0000256" key="1">
    <source>
        <dbReference type="SAM" id="Coils"/>
    </source>
</evidence>